<feature type="domain" description="GFO/IDH/MocA-like oxidoreductase" evidence="4">
    <location>
        <begin position="132"/>
        <end position="245"/>
    </location>
</feature>
<evidence type="ECO:0000259" key="3">
    <source>
        <dbReference type="Pfam" id="PF01408"/>
    </source>
</evidence>
<organism evidence="5 6">
    <name type="scientific">Streptococcus caledonicus</name>
    <dbReference type="NCBI Taxonomy" id="2614158"/>
    <lineage>
        <taxon>Bacteria</taxon>
        <taxon>Bacillati</taxon>
        <taxon>Bacillota</taxon>
        <taxon>Bacilli</taxon>
        <taxon>Lactobacillales</taxon>
        <taxon>Streptococcaceae</taxon>
        <taxon>Streptococcus</taxon>
    </lineage>
</organism>
<dbReference type="SUPFAM" id="SSF55347">
    <property type="entry name" value="Glyceraldehyde-3-phosphate dehydrogenase-like, C-terminal domain"/>
    <property type="match status" value="1"/>
</dbReference>
<dbReference type="Pfam" id="PF01408">
    <property type="entry name" value="GFO_IDH_MocA"/>
    <property type="match status" value="1"/>
</dbReference>
<dbReference type="PANTHER" id="PTHR22604">
    <property type="entry name" value="OXIDOREDUCTASES"/>
    <property type="match status" value="1"/>
</dbReference>
<protein>
    <submittedName>
        <fullName evidence="5">Gfo/Idh/MocA family protein</fullName>
    </submittedName>
</protein>
<dbReference type="SUPFAM" id="SSF51735">
    <property type="entry name" value="NAD(P)-binding Rossmann-fold domains"/>
    <property type="match status" value="1"/>
</dbReference>
<evidence type="ECO:0000256" key="1">
    <source>
        <dbReference type="ARBA" id="ARBA00010928"/>
    </source>
</evidence>
<sequence>MTKLFKWGFIGCGGIAESVAKELKQSDKHQIVALWNRTLSRAERFSERFGGKVYEHVTDLLNDSNVDGVYIAVTADRHAEFMKLCIAHKKTVLCEKPFTVNAKEAQEVIEYARQEGVYVSEAMWTWHNDVAKQVKDWIKEDRFGQVQDVEVSYSLPMIWNYGNPRLTSIELIGGAVMDIGVYSLRYCYELFGYPQNITCTGELKDGVDLNEEIILDYGDFKARLYVGINGSRGEHFLLFGENGTLHIKDFHMAKSASVFGKEKEIYQAEHQLLFLRQADIVTDEILSGQLESEISLGSTLDVMNMLDDCRRQLGVIYLSEKEKETK</sequence>
<evidence type="ECO:0000313" key="6">
    <source>
        <dbReference type="Proteomes" id="UP001596110"/>
    </source>
</evidence>
<dbReference type="InterPro" id="IPR000683">
    <property type="entry name" value="Gfo/Idh/MocA-like_OxRdtase_N"/>
</dbReference>
<dbReference type="RefSeq" id="WP_156806619.1">
    <property type="nucleotide sequence ID" value="NZ_JBHSOJ010000014.1"/>
</dbReference>
<dbReference type="InterPro" id="IPR055170">
    <property type="entry name" value="GFO_IDH_MocA-like_dom"/>
</dbReference>
<dbReference type="InterPro" id="IPR036291">
    <property type="entry name" value="NAD(P)-bd_dom_sf"/>
</dbReference>
<dbReference type="InterPro" id="IPR050984">
    <property type="entry name" value="Gfo/Idh/MocA_domain"/>
</dbReference>
<dbReference type="Pfam" id="PF22725">
    <property type="entry name" value="GFO_IDH_MocA_C3"/>
    <property type="match status" value="1"/>
</dbReference>
<keyword evidence="2" id="KW-0560">Oxidoreductase</keyword>
<proteinExistence type="inferred from homology"/>
<reference evidence="6" key="1">
    <citation type="journal article" date="2019" name="Int. J. Syst. Evol. Microbiol.">
        <title>The Global Catalogue of Microorganisms (GCM) 10K type strain sequencing project: providing services to taxonomists for standard genome sequencing and annotation.</title>
        <authorList>
            <consortium name="The Broad Institute Genomics Platform"/>
            <consortium name="The Broad Institute Genome Sequencing Center for Infectious Disease"/>
            <person name="Wu L."/>
            <person name="Ma J."/>
        </authorList>
    </citation>
    <scope>NUCLEOTIDE SEQUENCE [LARGE SCALE GENOMIC DNA]</scope>
    <source>
        <strain evidence="6">DT43</strain>
    </source>
</reference>
<gene>
    <name evidence="5" type="ORF">ACFPQ3_01785</name>
</gene>
<name>A0ABW0UBH8_9STRE</name>
<evidence type="ECO:0000259" key="4">
    <source>
        <dbReference type="Pfam" id="PF22725"/>
    </source>
</evidence>
<keyword evidence="6" id="KW-1185">Reference proteome</keyword>
<feature type="domain" description="Gfo/Idh/MocA-like oxidoreductase N-terminal" evidence="3">
    <location>
        <begin position="5"/>
        <end position="120"/>
    </location>
</feature>
<dbReference type="Proteomes" id="UP001596110">
    <property type="component" value="Unassembled WGS sequence"/>
</dbReference>
<evidence type="ECO:0000256" key="2">
    <source>
        <dbReference type="ARBA" id="ARBA00023002"/>
    </source>
</evidence>
<evidence type="ECO:0000313" key="5">
    <source>
        <dbReference type="EMBL" id="MFC5630353.1"/>
    </source>
</evidence>
<comment type="similarity">
    <text evidence="1">Belongs to the Gfo/Idh/MocA family.</text>
</comment>
<dbReference type="PANTHER" id="PTHR22604:SF105">
    <property type="entry name" value="TRANS-1,2-DIHYDROBENZENE-1,2-DIOL DEHYDROGENASE"/>
    <property type="match status" value="1"/>
</dbReference>
<accession>A0ABW0UBH8</accession>
<dbReference type="Gene3D" id="3.40.50.720">
    <property type="entry name" value="NAD(P)-binding Rossmann-like Domain"/>
    <property type="match status" value="1"/>
</dbReference>
<dbReference type="EMBL" id="JBHSOJ010000014">
    <property type="protein sequence ID" value="MFC5630353.1"/>
    <property type="molecule type" value="Genomic_DNA"/>
</dbReference>
<comment type="caution">
    <text evidence="5">The sequence shown here is derived from an EMBL/GenBank/DDBJ whole genome shotgun (WGS) entry which is preliminary data.</text>
</comment>
<dbReference type="Gene3D" id="3.30.360.10">
    <property type="entry name" value="Dihydrodipicolinate Reductase, domain 2"/>
    <property type="match status" value="1"/>
</dbReference>